<dbReference type="PANTHER" id="PTHR19288">
    <property type="entry name" value="4-NITROPHENYLPHOSPHATASE-RELATED"/>
    <property type="match status" value="1"/>
</dbReference>
<evidence type="ECO:0000256" key="3">
    <source>
        <dbReference type="PIRSR" id="PIRSR000915-2"/>
    </source>
</evidence>
<feature type="binding site" evidence="3">
    <location>
        <position position="265"/>
    </location>
    <ligand>
        <name>substrate</name>
    </ligand>
</feature>
<dbReference type="FunFam" id="3.40.50.1000:FF:000245">
    <property type="entry name" value="4-nitrophenyl phosphatase"/>
    <property type="match status" value="1"/>
</dbReference>
<dbReference type="Pfam" id="PF13242">
    <property type="entry name" value="Hydrolase_like"/>
    <property type="match status" value="1"/>
</dbReference>
<dbReference type="InterPro" id="IPR023214">
    <property type="entry name" value="HAD_sf"/>
</dbReference>
<dbReference type="VEuPathDB" id="VectorBase:AFUN007094"/>
<dbReference type="GO" id="GO:0005737">
    <property type="term" value="C:cytoplasm"/>
    <property type="evidence" value="ECO:0007669"/>
    <property type="project" value="TreeGrafter"/>
</dbReference>
<evidence type="ECO:0000313" key="5">
    <source>
        <dbReference type="EnsemblMetazoa" id="AFUN007094-PA"/>
    </source>
</evidence>
<dbReference type="EnsemblMetazoa" id="AFUN007094-RA">
    <property type="protein sequence ID" value="AFUN007094-PA"/>
    <property type="gene ID" value="AFUN007094"/>
</dbReference>
<feature type="binding site" evidence="4">
    <location>
        <position position="290"/>
    </location>
    <ligand>
        <name>Mg(2+)</name>
        <dbReference type="ChEBI" id="CHEBI:18420"/>
    </ligand>
</feature>
<evidence type="ECO:0000256" key="1">
    <source>
        <dbReference type="ARBA" id="ARBA00022801"/>
    </source>
</evidence>
<evidence type="ECO:0000256" key="2">
    <source>
        <dbReference type="PIRSR" id="PIRSR000915-1"/>
    </source>
</evidence>
<dbReference type="SUPFAM" id="SSF56784">
    <property type="entry name" value="HAD-like"/>
    <property type="match status" value="1"/>
</dbReference>
<dbReference type="STRING" id="62324.A0A182RLH6"/>
<dbReference type="InterPro" id="IPR006357">
    <property type="entry name" value="HAD-SF_hydro_IIA"/>
</dbReference>
<feature type="active site" description="Proton donor" evidence="2">
    <location>
        <position position="75"/>
    </location>
</feature>
<dbReference type="GO" id="GO:0046872">
    <property type="term" value="F:metal ion binding"/>
    <property type="evidence" value="ECO:0007669"/>
    <property type="project" value="UniProtKB-KW"/>
</dbReference>
<organism evidence="5">
    <name type="scientific">Anopheles funestus</name>
    <name type="common">African malaria mosquito</name>
    <dbReference type="NCBI Taxonomy" id="62324"/>
    <lineage>
        <taxon>Eukaryota</taxon>
        <taxon>Metazoa</taxon>
        <taxon>Ecdysozoa</taxon>
        <taxon>Arthropoda</taxon>
        <taxon>Hexapoda</taxon>
        <taxon>Insecta</taxon>
        <taxon>Pterygota</taxon>
        <taxon>Neoptera</taxon>
        <taxon>Endopterygota</taxon>
        <taxon>Diptera</taxon>
        <taxon>Nematocera</taxon>
        <taxon>Culicoidea</taxon>
        <taxon>Culicidae</taxon>
        <taxon>Anophelinae</taxon>
        <taxon>Anopheles</taxon>
    </lineage>
</organism>
<dbReference type="NCBIfam" id="TIGR01460">
    <property type="entry name" value="HAD-SF-IIA"/>
    <property type="match status" value="1"/>
</dbReference>
<keyword evidence="4" id="KW-0479">Metal-binding</keyword>
<dbReference type="PIRSF" id="PIRSF000915">
    <property type="entry name" value="PGP-type_phosphatase"/>
    <property type="match status" value="1"/>
</dbReference>
<sequence>MSGLLHKFVFSPRRRLFIEARVDYLRCLCFMSVLTRPFHRLSRMSKYSGKNLAALSPAEIKQWVDSFDTVLTDCDGVIWVDNNPLPGAPDVINRFIANGKKLFFVTNNSTKTRPEFVEKAVKLGFNVTIDNIISTAYLAAQYLKNVGFSKTVYVIGSTGITKELDAVGIRHIGIGPDTLQGTLADTVASFVPDPDVGAVIVGFDEHFSFVKMMKAASYLNNPDVIFIGTNTDERFPMPDRVIPGTGSIVKAVVTCAEREPMVMGKPNPHICDIIRKEYNVDPARTLMIGDRCNTDILLGKNCDFQTLLVETGIHNAADIEKYAASDDPTVKVLVPDVYLPKLGDLLPYL</sequence>
<dbReference type="Gene3D" id="3.40.50.1000">
    <property type="entry name" value="HAD superfamily/HAD-like"/>
    <property type="match status" value="2"/>
</dbReference>
<dbReference type="VEuPathDB" id="VectorBase:AFUN2_014618"/>
<dbReference type="InterPro" id="IPR006349">
    <property type="entry name" value="PGP_euk"/>
</dbReference>
<evidence type="ECO:0000256" key="4">
    <source>
        <dbReference type="PIRSR" id="PIRSR000915-3"/>
    </source>
</evidence>
<feature type="binding site" evidence="4">
    <location>
        <position position="73"/>
    </location>
    <ligand>
        <name>Mg(2+)</name>
        <dbReference type="ChEBI" id="CHEBI:18420"/>
    </ligand>
</feature>
<name>A0A182RLH6_ANOFN</name>
<keyword evidence="1" id="KW-0378">Hydrolase</keyword>
<dbReference type="GO" id="GO:0016791">
    <property type="term" value="F:phosphatase activity"/>
    <property type="evidence" value="ECO:0007669"/>
    <property type="project" value="InterPro"/>
</dbReference>
<comment type="cofactor">
    <cofactor evidence="4">
        <name>Mg(2+)</name>
        <dbReference type="ChEBI" id="CHEBI:18420"/>
    </cofactor>
    <text evidence="4">Divalent metal ions. Mg(2+) is the most effective.</text>
</comment>
<reference evidence="5" key="1">
    <citation type="submission" date="2020-05" db="UniProtKB">
        <authorList>
            <consortium name="EnsemblMetazoa"/>
        </authorList>
    </citation>
    <scope>IDENTIFICATION</scope>
    <source>
        <strain evidence="5">FUMOZ</strain>
    </source>
</reference>
<accession>A0A182RLH6</accession>
<feature type="binding site" evidence="4">
    <location>
        <position position="75"/>
    </location>
    <ligand>
        <name>Mg(2+)</name>
        <dbReference type="ChEBI" id="CHEBI:18420"/>
    </ligand>
</feature>
<protein>
    <recommendedName>
        <fullName evidence="6">4-nitrophenylphosphatase</fullName>
    </recommendedName>
</protein>
<dbReference type="Pfam" id="PF13344">
    <property type="entry name" value="Hydrolase_6"/>
    <property type="match status" value="1"/>
</dbReference>
<keyword evidence="4" id="KW-0460">Magnesium</keyword>
<dbReference type="AlphaFoldDB" id="A0A182RLH6"/>
<dbReference type="InterPro" id="IPR036412">
    <property type="entry name" value="HAD-like_sf"/>
</dbReference>
<dbReference type="PANTHER" id="PTHR19288:SF93">
    <property type="entry name" value="FI11325P-RELATED"/>
    <property type="match status" value="1"/>
</dbReference>
<proteinExistence type="predicted"/>
<feature type="active site" description="Nucleophile" evidence="2">
    <location>
        <position position="73"/>
    </location>
</feature>
<evidence type="ECO:0008006" key="6">
    <source>
        <dbReference type="Google" id="ProtNLM"/>
    </source>
</evidence>
<dbReference type="NCBIfam" id="TIGR01452">
    <property type="entry name" value="PGP_euk"/>
    <property type="match status" value="1"/>
</dbReference>